<dbReference type="PANTHER" id="PTHR44103">
    <property type="entry name" value="PROPROTEIN CONVERTASE P"/>
    <property type="match status" value="1"/>
</dbReference>
<proteinExistence type="predicted"/>
<reference evidence="1 2" key="1">
    <citation type="submission" date="2023-06" db="EMBL/GenBank/DDBJ databases">
        <authorList>
            <person name="Oyuntsetseg B."/>
            <person name="Kim S.B."/>
        </authorList>
    </citation>
    <scope>NUCLEOTIDE SEQUENCE [LARGE SCALE GENOMIC DNA]</scope>
    <source>
        <strain evidence="1 2">2-2</strain>
    </source>
</reference>
<gene>
    <name evidence="1" type="ORF">QP939_28750</name>
</gene>
<dbReference type="EMBL" id="CP127173">
    <property type="protein sequence ID" value="WIV52930.1"/>
    <property type="molecule type" value="Genomic_DNA"/>
</dbReference>
<organism evidence="1 2">
    <name type="scientific">Amycolatopsis nalaikhensis</name>
    <dbReference type="NCBI Taxonomy" id="715472"/>
    <lineage>
        <taxon>Bacteria</taxon>
        <taxon>Bacillati</taxon>
        <taxon>Actinomycetota</taxon>
        <taxon>Actinomycetes</taxon>
        <taxon>Pseudonocardiales</taxon>
        <taxon>Pseudonocardiaceae</taxon>
        <taxon>Amycolatopsis</taxon>
    </lineage>
</organism>
<protein>
    <submittedName>
        <fullName evidence="1">VCBS repeat-containing protein</fullName>
    </submittedName>
</protein>
<sequence>MCHFLLSSGPTRNGMLHAKVSASQQAQTYRRSNAVDHRKGVMPMRGPSWRLGVVVAVFAAVAIQPGAVVSASPAPTAPGTTVAADYTQRSSARSRDLTGDGLPDILTRQPGVDNGALWVYPNSGALNGTKTLAPRVEIGRGWNIYNWLGVAEITGDTQDPETVPEMPADVLARRTSDGALLVYPHSGTLNGFNTVQPPVVIGTGWNSMYEIVLADVNGDGFDDILAYDLNDNLWLYPHTHVFNGTSTFGARILVRQGRLGWLLATEWSNDFPNLTTNYIATGDMQTTAHTRTVASTSTWLPTSTQISSGQFTGDLVDIMSLCDFSGDGRDDVVVRGRDGALVVFPFTGIRGLATFGTPVVIGAGWGVMDLIT</sequence>
<dbReference type="RefSeq" id="WP_285449330.1">
    <property type="nucleotide sequence ID" value="NZ_CP127173.1"/>
</dbReference>
<accession>A0ABY8XAJ8</accession>
<dbReference type="Proteomes" id="UP001227101">
    <property type="component" value="Chromosome"/>
</dbReference>
<evidence type="ECO:0000313" key="2">
    <source>
        <dbReference type="Proteomes" id="UP001227101"/>
    </source>
</evidence>
<evidence type="ECO:0000313" key="1">
    <source>
        <dbReference type="EMBL" id="WIV52930.1"/>
    </source>
</evidence>
<dbReference type="PANTHER" id="PTHR44103:SF1">
    <property type="entry name" value="PROPROTEIN CONVERTASE P"/>
    <property type="match status" value="1"/>
</dbReference>
<dbReference type="InterPro" id="IPR028994">
    <property type="entry name" value="Integrin_alpha_N"/>
</dbReference>
<dbReference type="SUPFAM" id="SSF69318">
    <property type="entry name" value="Integrin alpha N-terminal domain"/>
    <property type="match status" value="1"/>
</dbReference>
<dbReference type="Gene3D" id="2.130.10.130">
    <property type="entry name" value="Integrin alpha, N-terminal"/>
    <property type="match status" value="1"/>
</dbReference>
<name>A0ABY8XAJ8_9PSEU</name>
<keyword evidence="2" id="KW-1185">Reference proteome</keyword>